<dbReference type="RefSeq" id="WP_197679232.1">
    <property type="nucleotide sequence ID" value="NZ_LT629688.1"/>
</dbReference>
<evidence type="ECO:0000256" key="2">
    <source>
        <dbReference type="ARBA" id="ARBA00022777"/>
    </source>
</evidence>
<keyword evidence="7" id="KW-1185">Reference proteome</keyword>
<protein>
    <submittedName>
        <fullName evidence="6">ANTAR domain-containing protein</fullName>
    </submittedName>
</protein>
<dbReference type="Gene3D" id="3.30.450.40">
    <property type="match status" value="1"/>
</dbReference>
<dbReference type="InterPro" id="IPR011006">
    <property type="entry name" value="CheY-like_superfamily"/>
</dbReference>
<dbReference type="SMART" id="SM00065">
    <property type="entry name" value="GAF"/>
    <property type="match status" value="1"/>
</dbReference>
<dbReference type="SUPFAM" id="SSF55781">
    <property type="entry name" value="GAF domain-like"/>
    <property type="match status" value="1"/>
</dbReference>
<keyword evidence="1" id="KW-0808">Transferase</keyword>
<dbReference type="InterPro" id="IPR003018">
    <property type="entry name" value="GAF"/>
</dbReference>
<dbReference type="SMART" id="SM01012">
    <property type="entry name" value="ANTAR"/>
    <property type="match status" value="1"/>
</dbReference>
<dbReference type="InterPro" id="IPR036388">
    <property type="entry name" value="WH-like_DNA-bd_sf"/>
</dbReference>
<evidence type="ECO:0000313" key="6">
    <source>
        <dbReference type="EMBL" id="SDD63303.1"/>
    </source>
</evidence>
<evidence type="ECO:0000313" key="7">
    <source>
        <dbReference type="Proteomes" id="UP000198546"/>
    </source>
</evidence>
<keyword evidence="4" id="KW-0804">Transcription</keyword>
<keyword evidence="3" id="KW-0805">Transcription regulation</keyword>
<feature type="domain" description="ANTAR" evidence="5">
    <location>
        <begin position="181"/>
        <end position="242"/>
    </location>
</feature>
<accession>A0A1G6WC96</accession>
<evidence type="ECO:0000256" key="1">
    <source>
        <dbReference type="ARBA" id="ARBA00022679"/>
    </source>
</evidence>
<dbReference type="Proteomes" id="UP000198546">
    <property type="component" value="Chromosome i"/>
</dbReference>
<dbReference type="GO" id="GO:0016301">
    <property type="term" value="F:kinase activity"/>
    <property type="evidence" value="ECO:0007669"/>
    <property type="project" value="UniProtKB-KW"/>
</dbReference>
<dbReference type="Pfam" id="PF13185">
    <property type="entry name" value="GAF_2"/>
    <property type="match status" value="1"/>
</dbReference>
<reference evidence="6 7" key="1">
    <citation type="submission" date="2016-10" db="EMBL/GenBank/DDBJ databases">
        <authorList>
            <person name="de Groot N.N."/>
        </authorList>
    </citation>
    <scope>NUCLEOTIDE SEQUENCE [LARGE SCALE GENOMIC DNA]</scope>
    <source>
        <strain evidence="6 7">MON 2.2</strain>
    </source>
</reference>
<sequence>MRGDAPLRPERLVGSSEDLEQLRVGLDALSGLAVGRLSLEETLTAVATFAVQAIPGADGAGLTLREADRADVVVATSAFVREVDDVQHEFGHGPCLTAMSEQRVVRIGSLGSDEQWRRFGSRVARMGVHSVLALPLVTAEGALGALNVYAHAKQAFDERAAHLGQLFAVPAAVAVQNAQVLARATRLAEQLQRTLDERSGVERAVGIMMARSGHAREDALDRLRKLSQAGHVKMSVMAERVVDEAVRAARARRP</sequence>
<organism evidence="6 7">
    <name type="scientific">Auraticoccus monumenti</name>
    <dbReference type="NCBI Taxonomy" id="675864"/>
    <lineage>
        <taxon>Bacteria</taxon>
        <taxon>Bacillati</taxon>
        <taxon>Actinomycetota</taxon>
        <taxon>Actinomycetes</taxon>
        <taxon>Propionibacteriales</taxon>
        <taxon>Propionibacteriaceae</taxon>
        <taxon>Auraticoccus</taxon>
    </lineage>
</organism>
<name>A0A1G6WC96_9ACTN</name>
<dbReference type="PROSITE" id="PS50921">
    <property type="entry name" value="ANTAR"/>
    <property type="match status" value="1"/>
</dbReference>
<dbReference type="InterPro" id="IPR012074">
    <property type="entry name" value="GAF_ANTAR"/>
</dbReference>
<dbReference type="PIRSF" id="PIRSF036625">
    <property type="entry name" value="GAF_ANTAR"/>
    <property type="match status" value="1"/>
</dbReference>
<evidence type="ECO:0000256" key="3">
    <source>
        <dbReference type="ARBA" id="ARBA00023015"/>
    </source>
</evidence>
<dbReference type="EMBL" id="LT629688">
    <property type="protein sequence ID" value="SDD63303.1"/>
    <property type="molecule type" value="Genomic_DNA"/>
</dbReference>
<dbReference type="STRING" id="675864.SAMN04489747_1401"/>
<keyword evidence="2" id="KW-0418">Kinase</keyword>
<evidence type="ECO:0000259" key="5">
    <source>
        <dbReference type="PROSITE" id="PS50921"/>
    </source>
</evidence>
<dbReference type="Pfam" id="PF03861">
    <property type="entry name" value="ANTAR"/>
    <property type="match status" value="1"/>
</dbReference>
<dbReference type="SUPFAM" id="SSF52172">
    <property type="entry name" value="CheY-like"/>
    <property type="match status" value="1"/>
</dbReference>
<dbReference type="InterPro" id="IPR029016">
    <property type="entry name" value="GAF-like_dom_sf"/>
</dbReference>
<proteinExistence type="predicted"/>
<dbReference type="InterPro" id="IPR005561">
    <property type="entry name" value="ANTAR"/>
</dbReference>
<evidence type="ECO:0000256" key="4">
    <source>
        <dbReference type="ARBA" id="ARBA00023163"/>
    </source>
</evidence>
<dbReference type="GO" id="GO:0003723">
    <property type="term" value="F:RNA binding"/>
    <property type="evidence" value="ECO:0007669"/>
    <property type="project" value="InterPro"/>
</dbReference>
<dbReference type="Gene3D" id="1.10.10.10">
    <property type="entry name" value="Winged helix-like DNA-binding domain superfamily/Winged helix DNA-binding domain"/>
    <property type="match status" value="1"/>
</dbReference>
<gene>
    <name evidence="6" type="ORF">SAMN04489747_1401</name>
</gene>
<dbReference type="AlphaFoldDB" id="A0A1G6WC96"/>